<dbReference type="Pfam" id="PF01568">
    <property type="entry name" value="Molydop_binding"/>
    <property type="match status" value="1"/>
</dbReference>
<dbReference type="Gene3D" id="1.10.10.1100">
    <property type="entry name" value="BFD-like [2Fe-2S]-binding domain"/>
    <property type="match status" value="1"/>
</dbReference>
<evidence type="ECO:0000256" key="7">
    <source>
        <dbReference type="ARBA" id="ARBA00023002"/>
    </source>
</evidence>
<dbReference type="Gene3D" id="2.20.25.90">
    <property type="entry name" value="ADC-like domains"/>
    <property type="match status" value="1"/>
</dbReference>
<keyword evidence="5" id="KW-0500">Molybdenum</keyword>
<accession>A0A0K2ZF25</accession>
<evidence type="ECO:0000256" key="2">
    <source>
        <dbReference type="ARBA" id="ARBA00001966"/>
    </source>
</evidence>
<evidence type="ECO:0000256" key="10">
    <source>
        <dbReference type="ARBA" id="ARBA00023063"/>
    </source>
</evidence>
<dbReference type="InterPro" id="IPR009010">
    <property type="entry name" value="Asp_de-COase-like_dom_sf"/>
</dbReference>
<feature type="domain" description="4Fe-4S Mo/W bis-MGD-type" evidence="11">
    <location>
        <begin position="20"/>
        <end position="81"/>
    </location>
</feature>
<dbReference type="Gene3D" id="3.40.50.740">
    <property type="match status" value="1"/>
</dbReference>
<dbReference type="Pfam" id="PF04879">
    <property type="entry name" value="Molybdop_Fe4S4"/>
    <property type="match status" value="1"/>
</dbReference>
<gene>
    <name evidence="12" type="ORF">XTPLMG730_0477</name>
</gene>
<dbReference type="PANTHER" id="PTHR43105">
    <property type="entry name" value="RESPIRATORY NITRATE REDUCTASE"/>
    <property type="match status" value="1"/>
</dbReference>
<evidence type="ECO:0000313" key="12">
    <source>
        <dbReference type="EMBL" id="CTP83512.1"/>
    </source>
</evidence>
<proteinExistence type="inferred from homology"/>
<dbReference type="FunFam" id="3.40.228.10:FF:000002">
    <property type="entry name" value="Formate dehydrogenase subunit alpha"/>
    <property type="match status" value="1"/>
</dbReference>
<evidence type="ECO:0000256" key="1">
    <source>
        <dbReference type="ARBA" id="ARBA00001942"/>
    </source>
</evidence>
<dbReference type="SUPFAM" id="SSF50692">
    <property type="entry name" value="ADC-like"/>
    <property type="match status" value="1"/>
</dbReference>
<dbReference type="GO" id="GO:0016020">
    <property type="term" value="C:membrane"/>
    <property type="evidence" value="ECO:0007669"/>
    <property type="project" value="TreeGrafter"/>
</dbReference>
<dbReference type="CDD" id="cd02754">
    <property type="entry name" value="MopB_Nitrate-R-NapA-like"/>
    <property type="match status" value="1"/>
</dbReference>
<dbReference type="InterPro" id="IPR006656">
    <property type="entry name" value="Mopterin_OxRdtase"/>
</dbReference>
<dbReference type="InterPro" id="IPR050123">
    <property type="entry name" value="Prok_molybdopt-oxidoreductase"/>
</dbReference>
<dbReference type="Pfam" id="PF00384">
    <property type="entry name" value="Molybdopterin"/>
    <property type="match status" value="1"/>
</dbReference>
<dbReference type="Gene3D" id="2.40.40.20">
    <property type="match status" value="1"/>
</dbReference>
<comment type="similarity">
    <text evidence="3">Belongs to the prokaryotic molybdopterin-containing oxidoreductase family. NasA/NapA/NarB subfamily.</text>
</comment>
<dbReference type="PROSITE" id="PS00551">
    <property type="entry name" value="MOLYBDOPTERIN_PROK_1"/>
    <property type="match status" value="1"/>
</dbReference>
<keyword evidence="4" id="KW-0004">4Fe-4S</keyword>
<sequence>MMDGAHVPAAHVAADNAARRTLTRSTCCYCGVGCGVLIETEHGADGAARIVGIEGDPQHPANYGRLCSKGRTLPETVRSLHGRALQPELRTHRDAPRRVVDWAVALDSVADRLAGIVERHGPDAVAFYLSGQLLTEDYYVFNKLAKGLIGTNNIDTNSRLCMSSAVSGYKLALGADGPPTCYEDLELARTVLLAGSNMAYAHPVLFRRLEEARARDPQVRWIVVDPRRTDTAAMADLHLPIQPGTDVALFNGMLHHLIWEDRIDRGFIAAHTQGFAELRQTLREYTPAMAADICGVPVADLVQAAEWFGRDAPALSLYCMGLNQSAHGTDKNLALIHLHLATAQIGKPGAGPFSLTGQPNAMGGREVGGMATMLAAHREIASASDRAELERLWQLPAERLSARPGLPAVALFDALRRGEVKAVWIACTNPVHSMPDIANVRDALRQAELVIVQDAFVHTDTVPYADVLLPAASWGEKDGTVTNSERRVSRVRQALPAAGAARPDWWIANEVARRLEARLDAPAAGSRFGFADTAAVFDEHRALTIGRDLDIGGLDYARLETHGPQQWPLPAGAAHGQARRYADGVFATADGRACFHPTPYTPVAEPTSARFPLRLLSGRLRDQWHGMSRSGRVPGLFAHSPQPGLRMHPQDAARRGLRDGELVRVVSKRGSLVLPLEACEEMRSGDVFAAMHWSAQFLDSGGINELSLGTVDARSQQPELKHAAVRVEKAEFGWHLLLARRGDALALQAAAQPWLRDFGYAALSLQAEAGEPEQAWLVLRAAAEQAPAPAQLEALAAALALAGGNADTLEYRDARRGLLKRVAWRGAAPTSHFDGLLLAGAQRDAGGEALLEHALSGEAWHGARLAAFAQAGGAVRDPVVCQCTQVRESAIRAEAARGAAPAEIRTRLGCGSVCGSCMPQVLRLCATAASA</sequence>
<dbReference type="InterPro" id="IPR006963">
    <property type="entry name" value="Mopterin_OxRdtase_4Fe-4S_dom"/>
</dbReference>
<keyword evidence="8" id="KW-0408">Iron</keyword>
<comment type="cofactor">
    <cofactor evidence="1">
        <name>Mo-bis(molybdopterin guanine dinucleotide)</name>
        <dbReference type="ChEBI" id="CHEBI:60539"/>
    </cofactor>
</comment>
<dbReference type="GO" id="GO:0046872">
    <property type="term" value="F:metal ion binding"/>
    <property type="evidence" value="ECO:0007669"/>
    <property type="project" value="UniProtKB-KW"/>
</dbReference>
<evidence type="ECO:0000256" key="6">
    <source>
        <dbReference type="ARBA" id="ARBA00022723"/>
    </source>
</evidence>
<comment type="cofactor">
    <cofactor evidence="2">
        <name>[4Fe-4S] cluster</name>
        <dbReference type="ChEBI" id="CHEBI:49883"/>
    </cofactor>
</comment>
<evidence type="ECO:0000256" key="5">
    <source>
        <dbReference type="ARBA" id="ARBA00022505"/>
    </source>
</evidence>
<dbReference type="InterPro" id="IPR006657">
    <property type="entry name" value="MoPterin_dinucl-bd_dom"/>
</dbReference>
<evidence type="ECO:0000256" key="8">
    <source>
        <dbReference type="ARBA" id="ARBA00023004"/>
    </source>
</evidence>
<keyword evidence="6" id="KW-0479">Metal-binding</keyword>
<dbReference type="PROSITE" id="PS51669">
    <property type="entry name" value="4FE4S_MOW_BIS_MGD"/>
    <property type="match status" value="1"/>
</dbReference>
<evidence type="ECO:0000313" key="13">
    <source>
        <dbReference type="Proteomes" id="UP000045978"/>
    </source>
</evidence>
<reference evidence="12 13" key="1">
    <citation type="submission" date="2015-07" db="EMBL/GenBank/DDBJ databases">
        <authorList>
            <person name="Noorani M."/>
        </authorList>
    </citation>
    <scope>NUCLEOTIDE SEQUENCE [LARGE SCALE GENOMIC DNA]</scope>
    <source>
        <strain evidence="12">LMG730</strain>
    </source>
</reference>
<dbReference type="GO" id="GO:0009703">
    <property type="term" value="F:nitrate reductase (NADH) activity"/>
    <property type="evidence" value="ECO:0007669"/>
    <property type="project" value="UniProtKB-EC"/>
</dbReference>
<protein>
    <submittedName>
        <fullName evidence="12">Assimilatory nitrate reductase (NADH) alpha subunit apoprotein</fullName>
        <ecNumber evidence="12">1.7.1.1</ecNumber>
    </submittedName>
</protein>
<name>A0A0K2ZF25_9XANT</name>
<dbReference type="InterPro" id="IPR027467">
    <property type="entry name" value="MopterinOxRdtase_cofactor_BS"/>
</dbReference>
<dbReference type="PANTHER" id="PTHR43105:SF9">
    <property type="entry name" value="NADPH-FE(3+) OXIDOREDUCTASE SUBUNIT ALPHA"/>
    <property type="match status" value="1"/>
</dbReference>
<dbReference type="SMART" id="SM00926">
    <property type="entry name" value="Molybdop_Fe4S4"/>
    <property type="match status" value="1"/>
</dbReference>
<keyword evidence="9" id="KW-0411">Iron-sulfur</keyword>
<dbReference type="GO" id="GO:0042128">
    <property type="term" value="P:nitrate assimilation"/>
    <property type="evidence" value="ECO:0007669"/>
    <property type="project" value="UniProtKB-KW"/>
</dbReference>
<dbReference type="GO" id="GO:0051539">
    <property type="term" value="F:4 iron, 4 sulfur cluster binding"/>
    <property type="evidence" value="ECO:0007669"/>
    <property type="project" value="UniProtKB-KW"/>
</dbReference>
<dbReference type="Proteomes" id="UP000045978">
    <property type="component" value="Unassembled WGS sequence"/>
</dbReference>
<organism evidence="12 13">
    <name type="scientific">Xanthomonas graminis pv. phlei</name>
    <dbReference type="NCBI Taxonomy" id="487906"/>
    <lineage>
        <taxon>Bacteria</taxon>
        <taxon>Pseudomonadati</taxon>
        <taxon>Pseudomonadota</taxon>
        <taxon>Gammaproteobacteria</taxon>
        <taxon>Lysobacterales</taxon>
        <taxon>Lysobacteraceae</taxon>
        <taxon>Xanthomonas</taxon>
        <taxon>Xanthomonas translucens group</taxon>
        <taxon>Xanthomonas graminis</taxon>
    </lineage>
</organism>
<keyword evidence="7 12" id="KW-0560">Oxidoreductase</keyword>
<dbReference type="GO" id="GO:0045333">
    <property type="term" value="P:cellular respiration"/>
    <property type="evidence" value="ECO:0007669"/>
    <property type="project" value="UniProtKB-ARBA"/>
</dbReference>
<evidence type="ECO:0000256" key="4">
    <source>
        <dbReference type="ARBA" id="ARBA00022485"/>
    </source>
</evidence>
<evidence type="ECO:0000256" key="9">
    <source>
        <dbReference type="ARBA" id="ARBA00023014"/>
    </source>
</evidence>
<dbReference type="EC" id="1.7.1.1" evidence="12"/>
<dbReference type="GO" id="GO:1990204">
    <property type="term" value="C:oxidoreductase complex"/>
    <property type="evidence" value="ECO:0007669"/>
    <property type="project" value="UniProtKB-ARBA"/>
</dbReference>
<dbReference type="InterPro" id="IPR041854">
    <property type="entry name" value="BFD-like_2Fe2S-bd_dom_sf"/>
</dbReference>
<dbReference type="EMBL" id="CXOJ01000006">
    <property type="protein sequence ID" value="CTP83512.1"/>
    <property type="molecule type" value="Genomic_DNA"/>
</dbReference>
<dbReference type="GO" id="GO:0043546">
    <property type="term" value="F:molybdopterin cofactor binding"/>
    <property type="evidence" value="ECO:0007669"/>
    <property type="project" value="InterPro"/>
</dbReference>
<dbReference type="SUPFAM" id="SSF53706">
    <property type="entry name" value="Formate dehydrogenase/DMSO reductase, domains 1-3"/>
    <property type="match status" value="1"/>
</dbReference>
<evidence type="ECO:0000256" key="3">
    <source>
        <dbReference type="ARBA" id="ARBA00008747"/>
    </source>
</evidence>
<evidence type="ECO:0000259" key="11">
    <source>
        <dbReference type="PROSITE" id="PS51669"/>
    </source>
</evidence>
<keyword evidence="10" id="KW-0534">Nitrate assimilation</keyword>
<dbReference type="AlphaFoldDB" id="A0A0K2ZF25"/>
<dbReference type="InterPro" id="IPR041957">
    <property type="entry name" value="CT_Nitrate-R-NapA-like"/>
</dbReference>
<dbReference type="CDD" id="cd02791">
    <property type="entry name" value="MopB_CT_Nitrate-R-NapA-like"/>
    <property type="match status" value="1"/>
</dbReference>
<dbReference type="Gene3D" id="3.40.228.10">
    <property type="entry name" value="Dimethylsulfoxide Reductase, domain 2"/>
    <property type="match status" value="1"/>
</dbReference>